<dbReference type="Proteomes" id="UP000887565">
    <property type="component" value="Unplaced"/>
</dbReference>
<evidence type="ECO:0000256" key="1">
    <source>
        <dbReference type="SAM" id="MobiDB-lite"/>
    </source>
</evidence>
<accession>A0A915IJR5</accession>
<evidence type="ECO:0000313" key="3">
    <source>
        <dbReference type="WBParaSite" id="nRc.2.0.1.t14055-RA"/>
    </source>
</evidence>
<reference evidence="3" key="1">
    <citation type="submission" date="2022-11" db="UniProtKB">
        <authorList>
            <consortium name="WormBaseParasite"/>
        </authorList>
    </citation>
    <scope>IDENTIFICATION</scope>
</reference>
<protein>
    <submittedName>
        <fullName evidence="3">Uncharacterized protein</fullName>
    </submittedName>
</protein>
<sequence>MPTTGEDKPEMKKEKLQKLLGEVELLKSKRFNAEILKNIAQIEAENEKVTNSTDKRWKITQKARGRSQKEKSVTKESSTENFQEKEKKSQRKQWEKETIMAKADKSEENRLVLTTPKDSALMKRSPPQNKDDQQRNQQSYKYSMPFSYSNQNLSQHQSRAISLQHQYRCPPRTQEDKGTLLQTPLRSTSIAANLIGRNFANHSTINSAASSNLTFKK</sequence>
<dbReference type="WBParaSite" id="nRc.2.0.1.t14055-RA">
    <property type="protein sequence ID" value="nRc.2.0.1.t14055-RA"/>
    <property type="gene ID" value="nRc.2.0.1.g14055"/>
</dbReference>
<proteinExistence type="predicted"/>
<feature type="region of interest" description="Disordered" evidence="1">
    <location>
        <begin position="43"/>
        <end position="137"/>
    </location>
</feature>
<evidence type="ECO:0000313" key="2">
    <source>
        <dbReference type="Proteomes" id="UP000887565"/>
    </source>
</evidence>
<feature type="compositionally biased region" description="Basic and acidic residues" evidence="1">
    <location>
        <begin position="45"/>
        <end position="57"/>
    </location>
</feature>
<organism evidence="2 3">
    <name type="scientific">Romanomermis culicivorax</name>
    <name type="common">Nematode worm</name>
    <dbReference type="NCBI Taxonomy" id="13658"/>
    <lineage>
        <taxon>Eukaryota</taxon>
        <taxon>Metazoa</taxon>
        <taxon>Ecdysozoa</taxon>
        <taxon>Nematoda</taxon>
        <taxon>Enoplea</taxon>
        <taxon>Dorylaimia</taxon>
        <taxon>Mermithida</taxon>
        <taxon>Mermithoidea</taxon>
        <taxon>Mermithidae</taxon>
        <taxon>Romanomermis</taxon>
    </lineage>
</organism>
<keyword evidence="2" id="KW-1185">Reference proteome</keyword>
<feature type="compositionally biased region" description="Basic and acidic residues" evidence="1">
    <location>
        <begin position="67"/>
        <end position="110"/>
    </location>
</feature>
<name>A0A915IJR5_ROMCU</name>
<dbReference type="AlphaFoldDB" id="A0A915IJR5"/>